<dbReference type="NCBIfam" id="TIGR04183">
    <property type="entry name" value="Por_Secre_tail"/>
    <property type="match status" value="1"/>
</dbReference>
<evidence type="ECO:0000256" key="1">
    <source>
        <dbReference type="SAM" id="SignalP"/>
    </source>
</evidence>
<dbReference type="InterPro" id="IPR026444">
    <property type="entry name" value="Secre_tail"/>
</dbReference>
<dbReference type="RefSeq" id="WP_345112434.1">
    <property type="nucleotide sequence ID" value="NZ_BAABDH010000026.1"/>
</dbReference>
<proteinExistence type="predicted"/>
<protein>
    <recommendedName>
        <fullName evidence="2">Secretion system C-terminal sorting domain-containing protein</fullName>
    </recommendedName>
</protein>
<gene>
    <name evidence="3" type="ORF">GCM10022406_16160</name>
</gene>
<dbReference type="EMBL" id="BAABDH010000026">
    <property type="protein sequence ID" value="GAA3931917.1"/>
    <property type="molecule type" value="Genomic_DNA"/>
</dbReference>
<evidence type="ECO:0000259" key="2">
    <source>
        <dbReference type="Pfam" id="PF18962"/>
    </source>
</evidence>
<evidence type="ECO:0000313" key="4">
    <source>
        <dbReference type="Proteomes" id="UP001499909"/>
    </source>
</evidence>
<accession>A0ABP7MWZ5</accession>
<feature type="domain" description="Secretion system C-terminal sorting" evidence="2">
    <location>
        <begin position="554"/>
        <end position="618"/>
    </location>
</feature>
<feature type="signal peptide" evidence="1">
    <location>
        <begin position="1"/>
        <end position="22"/>
    </location>
</feature>
<evidence type="ECO:0000313" key="3">
    <source>
        <dbReference type="EMBL" id="GAA3931917.1"/>
    </source>
</evidence>
<dbReference type="Pfam" id="PF18962">
    <property type="entry name" value="Por_Secre_tail"/>
    <property type="match status" value="1"/>
</dbReference>
<dbReference type="SUPFAM" id="SSF51126">
    <property type="entry name" value="Pectin lyase-like"/>
    <property type="match status" value="1"/>
</dbReference>
<sequence length="637" mass="64390">MKTTLTLLAGLVLAGAGAQAQAQALTGTVTVGGANPTYATLTAAATALQTNGVGPGGVTVAVRPGTYPERLVLSTITGSSATSRIRFVGRGGSVTLQPVGTSGTTDAAVLITACDYLTLDSLNVTDGGSSATDQVEVGVSITGTGTKGSTNVTVSNCAIRLGGGPAPAAAPGSRGVQIVSAATAASGANNNNRIVNVRVDRASTGIRLAGVAAFSGAPTFTDSGNEVIGCVLGSQRFIGLDGSSGTAAGISAAAQRRMRLVGNRIDSVLIRNASPILPVSAAGFSFDNSSGLLESNRVGYVRFAGTGGSQVQGIRASVILGDTLKVFNNFIGGIQRLDFTAGTTDNTLYAQGIWLFRQTGGGGLTQAFHNTIVLPAAPAPVAYSSAGFYLTGGSGGLFPAQLRNNIIINRLSTSVATQNALAVVDGNTTRGNLTSVNNVLLTPGTNGAIGQTGRELGGTRITSTTLADWQTNSTYDAGSVSRLVSFVNEAAGDLHLAGASVGDFALASPPLAAVPRDIDGALRNVAATYRGADEASFPLRTQAAQAALLHLQAYPNPTANRLALGYQQDVPGTAHFIVLDAVGRPVRTLTSPHQPAGMQQQELDLSKLAAGVYLVQVNVPVPNGARATATVRVSVIH</sequence>
<keyword evidence="4" id="KW-1185">Reference proteome</keyword>
<comment type="caution">
    <text evidence="3">The sequence shown here is derived from an EMBL/GenBank/DDBJ whole genome shotgun (WGS) entry which is preliminary data.</text>
</comment>
<feature type="chain" id="PRO_5045395409" description="Secretion system C-terminal sorting domain-containing protein" evidence="1">
    <location>
        <begin position="23"/>
        <end position="637"/>
    </location>
</feature>
<dbReference type="InterPro" id="IPR011050">
    <property type="entry name" value="Pectin_lyase_fold/virulence"/>
</dbReference>
<dbReference type="Proteomes" id="UP001499909">
    <property type="component" value="Unassembled WGS sequence"/>
</dbReference>
<reference evidence="4" key="1">
    <citation type="journal article" date="2019" name="Int. J. Syst. Evol. Microbiol.">
        <title>The Global Catalogue of Microorganisms (GCM) 10K type strain sequencing project: providing services to taxonomists for standard genome sequencing and annotation.</title>
        <authorList>
            <consortium name="The Broad Institute Genomics Platform"/>
            <consortium name="The Broad Institute Genome Sequencing Center for Infectious Disease"/>
            <person name="Wu L."/>
            <person name="Ma J."/>
        </authorList>
    </citation>
    <scope>NUCLEOTIDE SEQUENCE [LARGE SCALE GENOMIC DNA]</scope>
    <source>
        <strain evidence="4">JCM 17214</strain>
    </source>
</reference>
<organism evidence="3 4">
    <name type="scientific">Hymenobacter algoricola</name>
    <dbReference type="NCBI Taxonomy" id="486267"/>
    <lineage>
        <taxon>Bacteria</taxon>
        <taxon>Pseudomonadati</taxon>
        <taxon>Bacteroidota</taxon>
        <taxon>Cytophagia</taxon>
        <taxon>Cytophagales</taxon>
        <taxon>Hymenobacteraceae</taxon>
        <taxon>Hymenobacter</taxon>
    </lineage>
</organism>
<keyword evidence="1" id="KW-0732">Signal</keyword>
<name>A0ABP7MWZ5_9BACT</name>